<keyword evidence="5 9" id="KW-0489">Methyltransferase</keyword>
<dbReference type="OMA" id="CHSIATI"/>
<dbReference type="EMBL" id="GL876968">
    <property type="protein sequence ID" value="KLU84643.1"/>
    <property type="molecule type" value="Genomic_DNA"/>
</dbReference>
<dbReference type="VEuPathDB" id="FungiDB:MAPG_03683"/>
<dbReference type="Proteomes" id="UP000011715">
    <property type="component" value="Unassembled WGS sequence"/>
</dbReference>
<evidence type="ECO:0000313" key="11">
    <source>
        <dbReference type="Proteomes" id="UP000011715"/>
    </source>
</evidence>
<dbReference type="eggNOG" id="KOG1661">
    <property type="taxonomic scope" value="Eukaryota"/>
</dbReference>
<dbReference type="OrthoDB" id="73890at2759"/>
<keyword evidence="6 9" id="KW-0808">Transferase</keyword>
<evidence type="ECO:0000256" key="7">
    <source>
        <dbReference type="ARBA" id="ARBA00022691"/>
    </source>
</evidence>
<evidence type="ECO:0000256" key="8">
    <source>
        <dbReference type="SAM" id="MobiDB-lite"/>
    </source>
</evidence>
<dbReference type="AlphaFoldDB" id="A0A0C4DUP2"/>
<dbReference type="EnsemblFungi" id="MAPG_03683T0">
    <property type="protein sequence ID" value="MAPG_03683T0"/>
    <property type="gene ID" value="MAPG_03683"/>
</dbReference>
<reference evidence="9" key="2">
    <citation type="submission" date="2010-05" db="EMBL/GenBank/DDBJ databases">
        <title>The Genome Sequence of Magnaporthe poae strain ATCC 64411.</title>
        <authorList>
            <consortium name="The Broad Institute Genome Sequencing Platform"/>
            <consortium name="Broad Institute Genome Sequencing Center for Infectious Disease"/>
            <person name="Ma L.-J."/>
            <person name="Dead R."/>
            <person name="Young S."/>
            <person name="Zeng Q."/>
            <person name="Koehrsen M."/>
            <person name="Alvarado L."/>
            <person name="Berlin A."/>
            <person name="Chapman S.B."/>
            <person name="Chen Z."/>
            <person name="Freedman E."/>
            <person name="Gellesch M."/>
            <person name="Goldberg J."/>
            <person name="Griggs A."/>
            <person name="Gujja S."/>
            <person name="Heilman E.R."/>
            <person name="Heiman D."/>
            <person name="Hepburn T."/>
            <person name="Howarth C."/>
            <person name="Jen D."/>
            <person name="Larson L."/>
            <person name="Mehta T."/>
            <person name="Neiman D."/>
            <person name="Pearson M."/>
            <person name="Roberts A."/>
            <person name="Saif S."/>
            <person name="Shea T."/>
            <person name="Shenoy N."/>
            <person name="Sisk P."/>
            <person name="Stolte C."/>
            <person name="Sykes S."/>
            <person name="Walk T."/>
            <person name="White J."/>
            <person name="Yandava C."/>
            <person name="Haas B."/>
            <person name="Nusbaum C."/>
            <person name="Birren B."/>
        </authorList>
    </citation>
    <scope>NUCLEOTIDE SEQUENCE</scope>
    <source>
        <strain evidence="9">ATCC 64411</strain>
    </source>
</reference>
<proteinExistence type="inferred from homology"/>
<evidence type="ECO:0000313" key="9">
    <source>
        <dbReference type="EMBL" id="KLU84643.1"/>
    </source>
</evidence>
<accession>A0A0C4DUP2</accession>
<evidence type="ECO:0000256" key="2">
    <source>
        <dbReference type="ARBA" id="ARBA00005369"/>
    </source>
</evidence>
<comment type="subcellular location">
    <subcellularLocation>
        <location evidence="1">Cytoplasm</location>
    </subcellularLocation>
</comment>
<dbReference type="GO" id="GO:0005737">
    <property type="term" value="C:cytoplasm"/>
    <property type="evidence" value="ECO:0007669"/>
    <property type="project" value="UniProtKB-SubCell"/>
</dbReference>
<dbReference type="STRING" id="644358.A0A0C4DUP2"/>
<evidence type="ECO:0000256" key="5">
    <source>
        <dbReference type="ARBA" id="ARBA00022603"/>
    </source>
</evidence>
<reference evidence="9" key="3">
    <citation type="submission" date="2011-03" db="EMBL/GenBank/DDBJ databases">
        <title>Annotation of Magnaporthe poae ATCC 64411.</title>
        <authorList>
            <person name="Ma L.-J."/>
            <person name="Dead R."/>
            <person name="Young S.K."/>
            <person name="Zeng Q."/>
            <person name="Gargeya S."/>
            <person name="Fitzgerald M."/>
            <person name="Haas B."/>
            <person name="Abouelleil A."/>
            <person name="Alvarado L."/>
            <person name="Arachchi H.M."/>
            <person name="Berlin A."/>
            <person name="Brown A."/>
            <person name="Chapman S.B."/>
            <person name="Chen Z."/>
            <person name="Dunbar C."/>
            <person name="Freedman E."/>
            <person name="Gearin G."/>
            <person name="Gellesch M."/>
            <person name="Goldberg J."/>
            <person name="Griggs A."/>
            <person name="Gujja S."/>
            <person name="Heiman D."/>
            <person name="Howarth C."/>
            <person name="Larson L."/>
            <person name="Lui A."/>
            <person name="MacDonald P.J.P."/>
            <person name="Mehta T."/>
            <person name="Montmayeur A."/>
            <person name="Murphy C."/>
            <person name="Neiman D."/>
            <person name="Pearson M."/>
            <person name="Priest M."/>
            <person name="Roberts A."/>
            <person name="Saif S."/>
            <person name="Shea T."/>
            <person name="Shenoy N."/>
            <person name="Sisk P."/>
            <person name="Stolte C."/>
            <person name="Sykes S."/>
            <person name="Yandava C."/>
            <person name="Wortman J."/>
            <person name="Nusbaum C."/>
            <person name="Birren B."/>
        </authorList>
    </citation>
    <scope>NUCLEOTIDE SEQUENCE</scope>
    <source>
        <strain evidence="9">ATCC 64411</strain>
    </source>
</reference>
<evidence type="ECO:0000256" key="3">
    <source>
        <dbReference type="ARBA" id="ARBA00011890"/>
    </source>
</evidence>
<keyword evidence="11" id="KW-1185">Reference proteome</keyword>
<dbReference type="GO" id="GO:0004719">
    <property type="term" value="F:protein-L-isoaspartate (D-aspartate) O-methyltransferase activity"/>
    <property type="evidence" value="ECO:0007669"/>
    <property type="project" value="UniProtKB-EC"/>
</dbReference>
<protein>
    <recommendedName>
        <fullName evidence="3">protein-L-isoaspartate(D-aspartate) O-methyltransferase</fullName>
        <ecNumber evidence="3">2.1.1.77</ecNumber>
    </recommendedName>
</protein>
<evidence type="ECO:0000256" key="6">
    <source>
        <dbReference type="ARBA" id="ARBA00022679"/>
    </source>
</evidence>
<dbReference type="PANTHER" id="PTHR11579">
    <property type="entry name" value="PROTEIN-L-ISOASPARTATE O-METHYLTRANSFERASE"/>
    <property type="match status" value="1"/>
</dbReference>
<gene>
    <name evidence="9" type="ORF">MAPG_03683</name>
</gene>
<reference evidence="10" key="5">
    <citation type="submission" date="2015-06" db="UniProtKB">
        <authorList>
            <consortium name="EnsemblFungi"/>
        </authorList>
    </citation>
    <scope>IDENTIFICATION</scope>
    <source>
        <strain evidence="10">ATCC 64411</strain>
    </source>
</reference>
<evidence type="ECO:0000256" key="1">
    <source>
        <dbReference type="ARBA" id="ARBA00004496"/>
    </source>
</evidence>
<dbReference type="GO" id="GO:0032259">
    <property type="term" value="P:methylation"/>
    <property type="evidence" value="ECO:0007669"/>
    <property type="project" value="UniProtKB-KW"/>
</dbReference>
<name>A0A0C4DUP2_MAGP6</name>
<comment type="similarity">
    <text evidence="2">Belongs to the methyltransferase superfamily. L-isoaspartyl/D-aspartyl protein methyltransferase family.</text>
</comment>
<dbReference type="Pfam" id="PF01135">
    <property type="entry name" value="PCMT"/>
    <property type="match status" value="1"/>
</dbReference>
<dbReference type="InterPro" id="IPR000682">
    <property type="entry name" value="PCMT"/>
</dbReference>
<feature type="region of interest" description="Disordered" evidence="8">
    <location>
        <begin position="58"/>
        <end position="83"/>
    </location>
</feature>
<dbReference type="Gene3D" id="3.40.50.150">
    <property type="entry name" value="Vaccinia Virus protein VP39"/>
    <property type="match status" value="1"/>
</dbReference>
<dbReference type="EMBL" id="ADBL01000875">
    <property type="status" value="NOT_ANNOTATED_CDS"/>
    <property type="molecule type" value="Genomic_DNA"/>
</dbReference>
<dbReference type="EC" id="2.1.1.77" evidence="3"/>
<reference evidence="11" key="1">
    <citation type="submission" date="2010-05" db="EMBL/GenBank/DDBJ databases">
        <title>The genome sequence of Magnaporthe poae strain ATCC 64411.</title>
        <authorList>
            <person name="Ma L.-J."/>
            <person name="Dead R."/>
            <person name="Young S."/>
            <person name="Zeng Q."/>
            <person name="Koehrsen M."/>
            <person name="Alvarado L."/>
            <person name="Berlin A."/>
            <person name="Chapman S.B."/>
            <person name="Chen Z."/>
            <person name="Freedman E."/>
            <person name="Gellesch M."/>
            <person name="Goldberg J."/>
            <person name="Griggs A."/>
            <person name="Gujja S."/>
            <person name="Heilman E.R."/>
            <person name="Heiman D."/>
            <person name="Hepburn T."/>
            <person name="Howarth C."/>
            <person name="Jen D."/>
            <person name="Larson L."/>
            <person name="Mehta T."/>
            <person name="Neiman D."/>
            <person name="Pearson M."/>
            <person name="Roberts A."/>
            <person name="Saif S."/>
            <person name="Shea T."/>
            <person name="Shenoy N."/>
            <person name="Sisk P."/>
            <person name="Stolte C."/>
            <person name="Sykes S."/>
            <person name="Walk T."/>
            <person name="White J."/>
            <person name="Yandava C."/>
            <person name="Haas B."/>
            <person name="Nusbaum C."/>
            <person name="Birren B."/>
        </authorList>
    </citation>
    <scope>NUCLEOTIDE SEQUENCE [LARGE SCALE GENOMIC DNA]</scope>
    <source>
        <strain evidence="11">ATCC 64411 / 73-15</strain>
    </source>
</reference>
<reference evidence="10" key="4">
    <citation type="journal article" date="2015" name="G3 (Bethesda)">
        <title>Genome sequences of three phytopathogenic species of the Magnaporthaceae family of fungi.</title>
        <authorList>
            <person name="Okagaki L.H."/>
            <person name="Nunes C.C."/>
            <person name="Sailsbery J."/>
            <person name="Clay B."/>
            <person name="Brown D."/>
            <person name="John T."/>
            <person name="Oh Y."/>
            <person name="Young N."/>
            <person name="Fitzgerald M."/>
            <person name="Haas B.J."/>
            <person name="Zeng Q."/>
            <person name="Young S."/>
            <person name="Adiconis X."/>
            <person name="Fan L."/>
            <person name="Levin J.Z."/>
            <person name="Mitchell T.K."/>
            <person name="Okubara P.A."/>
            <person name="Farman M.L."/>
            <person name="Kohn L.M."/>
            <person name="Birren B."/>
            <person name="Ma L.-J."/>
            <person name="Dean R.A."/>
        </authorList>
    </citation>
    <scope>NUCLEOTIDE SEQUENCE</scope>
    <source>
        <strain evidence="10">ATCC 64411 / 73-15</strain>
    </source>
</reference>
<evidence type="ECO:0000256" key="4">
    <source>
        <dbReference type="ARBA" id="ARBA00022490"/>
    </source>
</evidence>
<keyword evidence="4" id="KW-0963">Cytoplasm</keyword>
<feature type="compositionally biased region" description="Basic residues" evidence="8">
    <location>
        <begin position="58"/>
        <end position="69"/>
    </location>
</feature>
<dbReference type="CDD" id="cd02440">
    <property type="entry name" value="AdoMet_MTases"/>
    <property type="match status" value="1"/>
</dbReference>
<organism evidence="10 11">
    <name type="scientific">Magnaporthiopsis poae (strain ATCC 64411 / 73-15)</name>
    <name type="common">Kentucky bluegrass fungus</name>
    <name type="synonym">Magnaporthe poae</name>
    <dbReference type="NCBI Taxonomy" id="644358"/>
    <lineage>
        <taxon>Eukaryota</taxon>
        <taxon>Fungi</taxon>
        <taxon>Dikarya</taxon>
        <taxon>Ascomycota</taxon>
        <taxon>Pezizomycotina</taxon>
        <taxon>Sordariomycetes</taxon>
        <taxon>Sordariomycetidae</taxon>
        <taxon>Magnaporthales</taxon>
        <taxon>Magnaporthaceae</taxon>
        <taxon>Magnaporthiopsis</taxon>
    </lineage>
</organism>
<sequence>MAWRCTGASNAALVENMAREGIIKSAVVKEAFLKGALLPLPPLRGLAPGHRPRRHHLGAAHARVRRRAPARPPGAHGNQPRPRVLDVGSGSGYLTHVLAELVGPRGVVVGVEHIRELRDLGAGNMAKSEEGRQLLESGRVKFVVGDGRKGWKDEQDEQGGDGWDAIHVGASAREVHPELVAQLRAPGRMFIPVDDVPGSPDLQHIWVVDKDAEGGVSSRKLFGVRYVPLTDSPP</sequence>
<evidence type="ECO:0000313" key="10">
    <source>
        <dbReference type="EnsemblFungi" id="MAPG_03683T0"/>
    </source>
</evidence>
<dbReference type="InterPro" id="IPR029063">
    <property type="entry name" value="SAM-dependent_MTases_sf"/>
</dbReference>
<keyword evidence="7" id="KW-0949">S-adenosyl-L-methionine</keyword>
<dbReference type="PANTHER" id="PTHR11579:SF0">
    <property type="entry name" value="PROTEIN-L-ISOASPARTATE(D-ASPARTATE) O-METHYLTRANSFERASE"/>
    <property type="match status" value="1"/>
</dbReference>
<dbReference type="SUPFAM" id="SSF53335">
    <property type="entry name" value="S-adenosyl-L-methionine-dependent methyltransferases"/>
    <property type="match status" value="1"/>
</dbReference>